<comment type="pathway">
    <text evidence="2 10 12">Cofactor biosynthesis; thiamine diphosphate biosynthesis; thiamine phosphate from 4-amino-2-methyl-5-diphosphomethylpyrimidine and 4-methyl-5-(2-phosphoethyl)-thiazole: step 1/1.</text>
</comment>
<organism evidence="15 16">
    <name type="scientific">Legionella fallonii LLAP-10</name>
    <dbReference type="NCBI Taxonomy" id="1212491"/>
    <lineage>
        <taxon>Bacteria</taxon>
        <taxon>Pseudomonadati</taxon>
        <taxon>Pseudomonadota</taxon>
        <taxon>Gammaproteobacteria</taxon>
        <taxon>Legionellales</taxon>
        <taxon>Legionellaceae</taxon>
        <taxon>Legionella</taxon>
    </lineage>
</organism>
<evidence type="ECO:0000256" key="4">
    <source>
        <dbReference type="ARBA" id="ARBA00022723"/>
    </source>
</evidence>
<evidence type="ECO:0000256" key="3">
    <source>
        <dbReference type="ARBA" id="ARBA00022679"/>
    </source>
</evidence>
<keyword evidence="6 10" id="KW-0784">Thiamine biosynthesis</keyword>
<keyword evidence="3 10" id="KW-0808">Transferase</keyword>
<feature type="binding site" evidence="10">
    <location>
        <begin position="38"/>
        <end position="42"/>
    </location>
    <ligand>
        <name>4-amino-2-methyl-5-(diphosphooxymethyl)pyrimidine</name>
        <dbReference type="ChEBI" id="CHEBI:57841"/>
    </ligand>
</feature>
<dbReference type="HOGENOM" id="CLU_018272_3_2_6"/>
<keyword evidence="16" id="KW-1185">Reference proteome</keyword>
<dbReference type="EMBL" id="LN614827">
    <property type="protein sequence ID" value="CEG56316.1"/>
    <property type="molecule type" value="Genomic_DNA"/>
</dbReference>
<evidence type="ECO:0000256" key="7">
    <source>
        <dbReference type="ARBA" id="ARBA00047334"/>
    </source>
</evidence>
<dbReference type="UniPathway" id="UPA00060">
    <property type="reaction ID" value="UER00141"/>
</dbReference>
<evidence type="ECO:0000256" key="9">
    <source>
        <dbReference type="ARBA" id="ARBA00047883"/>
    </source>
</evidence>
<feature type="region of interest" description="Disordered" evidence="13">
    <location>
        <begin position="221"/>
        <end position="254"/>
    </location>
</feature>
<dbReference type="SUPFAM" id="SSF51391">
    <property type="entry name" value="Thiamin phosphate synthase"/>
    <property type="match status" value="1"/>
</dbReference>
<feature type="binding site" evidence="10">
    <location>
        <position position="90"/>
    </location>
    <ligand>
        <name>Mg(2+)</name>
        <dbReference type="ChEBI" id="CHEBI:18420"/>
    </ligand>
</feature>
<dbReference type="Proteomes" id="UP000032430">
    <property type="component" value="Chromosome I"/>
</dbReference>
<sequence length="254" mass="28195">MNNDFYKLMLVTHREDCSLTDYLDFIKKCVSSGVTCVQLREKNAEPAFKLQFAQQLSQLLAPYHTPLIINDDLDLAIQVNADGVHLGQTDGSPQTAREKLGNKKFIGLSIESEDELIQANTLDLDYVAASAVFPTQNKKNLKTIWGIDGVHQLCKQTKHPLIGIGGITESNLAHVMEAGAHGVAIIGALHDALDPVKMTLKLRRIIDNRRLRKLVEGDEVRGETARRTEMSTQVHKDSSTEATKLELPKKSDEN</sequence>
<evidence type="ECO:0000256" key="11">
    <source>
        <dbReference type="RuleBase" id="RU003826"/>
    </source>
</evidence>
<keyword evidence="5 10" id="KW-0460">Magnesium</keyword>
<dbReference type="InterPro" id="IPR013785">
    <property type="entry name" value="Aldolase_TIM"/>
</dbReference>
<evidence type="ECO:0000256" key="10">
    <source>
        <dbReference type="HAMAP-Rule" id="MF_00097"/>
    </source>
</evidence>
<comment type="catalytic activity">
    <reaction evidence="8 10 11">
        <text>2-(2-carboxy-4-methylthiazol-5-yl)ethyl phosphate + 4-amino-2-methyl-5-(diphosphooxymethyl)pyrimidine + 2 H(+) = thiamine phosphate + CO2 + diphosphate</text>
        <dbReference type="Rhea" id="RHEA:47848"/>
        <dbReference type="ChEBI" id="CHEBI:15378"/>
        <dbReference type="ChEBI" id="CHEBI:16526"/>
        <dbReference type="ChEBI" id="CHEBI:33019"/>
        <dbReference type="ChEBI" id="CHEBI:37575"/>
        <dbReference type="ChEBI" id="CHEBI:57841"/>
        <dbReference type="ChEBI" id="CHEBI:62890"/>
        <dbReference type="EC" id="2.5.1.3"/>
    </reaction>
</comment>
<dbReference type="EC" id="2.5.1.3" evidence="10"/>
<dbReference type="GO" id="GO:0004789">
    <property type="term" value="F:thiamine-phosphate diphosphorylase activity"/>
    <property type="evidence" value="ECO:0007669"/>
    <property type="project" value="UniProtKB-UniRule"/>
</dbReference>
<dbReference type="NCBIfam" id="TIGR00693">
    <property type="entry name" value="thiE"/>
    <property type="match status" value="1"/>
</dbReference>
<dbReference type="Pfam" id="PF02581">
    <property type="entry name" value="TMP-TENI"/>
    <property type="match status" value="1"/>
</dbReference>
<dbReference type="AlphaFoldDB" id="A0A098G2V4"/>
<comment type="function">
    <text evidence="1 10">Condenses 4-methyl-5-(beta-hydroxyethyl)thiazole monophosphate (THZ-P) and 2-methyl-4-amino-5-hydroxymethyl pyrimidine pyrophosphate (HMP-PP) to form thiamine monophosphate (TMP).</text>
</comment>
<gene>
    <name evidence="10 15" type="primary">thiE</name>
    <name evidence="15" type="ORF">LFA_0870</name>
</gene>
<comment type="similarity">
    <text evidence="10 11">Belongs to the thiamine-phosphate synthase family.</text>
</comment>
<dbReference type="GO" id="GO:0009228">
    <property type="term" value="P:thiamine biosynthetic process"/>
    <property type="evidence" value="ECO:0007669"/>
    <property type="project" value="UniProtKB-KW"/>
</dbReference>
<reference evidence="16" key="1">
    <citation type="submission" date="2014-09" db="EMBL/GenBank/DDBJ databases">
        <authorList>
            <person name="Gomez-Valero L."/>
        </authorList>
    </citation>
    <scope>NUCLEOTIDE SEQUENCE [LARGE SCALE GENOMIC DNA]</scope>
    <source>
        <strain evidence="16">ATCC700992</strain>
    </source>
</reference>
<dbReference type="KEGG" id="lfa:LFA_0870"/>
<name>A0A098G2V4_9GAMM</name>
<evidence type="ECO:0000259" key="14">
    <source>
        <dbReference type="Pfam" id="PF02581"/>
    </source>
</evidence>
<feature type="binding site" evidence="10">
    <location>
        <position position="70"/>
    </location>
    <ligand>
        <name>4-amino-2-methyl-5-(diphosphooxymethyl)pyrimidine</name>
        <dbReference type="ChEBI" id="CHEBI:57841"/>
    </ligand>
</feature>
<feature type="binding site" evidence="10">
    <location>
        <position position="138"/>
    </location>
    <ligand>
        <name>4-amino-2-methyl-5-(diphosphooxymethyl)pyrimidine</name>
        <dbReference type="ChEBI" id="CHEBI:57841"/>
    </ligand>
</feature>
<dbReference type="HAMAP" id="MF_00097">
    <property type="entry name" value="TMP_synthase"/>
    <property type="match status" value="1"/>
</dbReference>
<comment type="cofactor">
    <cofactor evidence="10">
        <name>Mg(2+)</name>
        <dbReference type="ChEBI" id="CHEBI:18420"/>
    </cofactor>
    <text evidence="10">Binds 1 Mg(2+) ion per subunit.</text>
</comment>
<feature type="domain" description="Thiamine phosphate synthase/TenI" evidence="14">
    <location>
        <begin position="8"/>
        <end position="189"/>
    </location>
</feature>
<feature type="binding site" evidence="10">
    <location>
        <position position="109"/>
    </location>
    <ligand>
        <name>4-amino-2-methyl-5-(diphosphooxymethyl)pyrimidine</name>
        <dbReference type="ChEBI" id="CHEBI:57841"/>
    </ligand>
</feature>
<evidence type="ECO:0000256" key="5">
    <source>
        <dbReference type="ARBA" id="ARBA00022842"/>
    </source>
</evidence>
<dbReference type="RefSeq" id="WP_052673848.1">
    <property type="nucleotide sequence ID" value="NZ_LN614827.1"/>
</dbReference>
<evidence type="ECO:0000256" key="6">
    <source>
        <dbReference type="ARBA" id="ARBA00022977"/>
    </source>
</evidence>
<feature type="binding site" evidence="10">
    <location>
        <position position="71"/>
    </location>
    <ligand>
        <name>Mg(2+)</name>
        <dbReference type="ChEBI" id="CHEBI:18420"/>
    </ligand>
</feature>
<comment type="catalytic activity">
    <reaction evidence="7 10 11">
        <text>4-methyl-5-(2-phosphooxyethyl)-thiazole + 4-amino-2-methyl-5-(diphosphooxymethyl)pyrimidine + H(+) = thiamine phosphate + diphosphate</text>
        <dbReference type="Rhea" id="RHEA:22328"/>
        <dbReference type="ChEBI" id="CHEBI:15378"/>
        <dbReference type="ChEBI" id="CHEBI:33019"/>
        <dbReference type="ChEBI" id="CHEBI:37575"/>
        <dbReference type="ChEBI" id="CHEBI:57841"/>
        <dbReference type="ChEBI" id="CHEBI:58296"/>
        <dbReference type="EC" id="2.5.1.3"/>
    </reaction>
</comment>
<dbReference type="STRING" id="1212491.LFA_0870"/>
<evidence type="ECO:0000256" key="8">
    <source>
        <dbReference type="ARBA" id="ARBA00047851"/>
    </source>
</evidence>
<proteinExistence type="inferred from homology"/>
<dbReference type="Gene3D" id="3.20.20.70">
    <property type="entry name" value="Aldolase class I"/>
    <property type="match status" value="1"/>
</dbReference>
<comment type="caution">
    <text evidence="10">Lacks conserved residue(s) required for the propagation of feature annotation.</text>
</comment>
<evidence type="ECO:0000256" key="2">
    <source>
        <dbReference type="ARBA" id="ARBA00005165"/>
    </source>
</evidence>
<dbReference type="OrthoDB" id="9810880at2"/>
<keyword evidence="4 10" id="KW-0479">Metal-binding</keyword>
<evidence type="ECO:0000256" key="12">
    <source>
        <dbReference type="RuleBase" id="RU004253"/>
    </source>
</evidence>
<dbReference type="PANTHER" id="PTHR20857">
    <property type="entry name" value="THIAMINE-PHOSPHATE PYROPHOSPHORYLASE"/>
    <property type="match status" value="1"/>
</dbReference>
<feature type="binding site" evidence="10">
    <location>
        <position position="166"/>
    </location>
    <ligand>
        <name>2-[(2R,5Z)-2-carboxy-4-methylthiazol-5(2H)-ylidene]ethyl phosphate</name>
        <dbReference type="ChEBI" id="CHEBI:62899"/>
    </ligand>
</feature>
<evidence type="ECO:0000313" key="15">
    <source>
        <dbReference type="EMBL" id="CEG56316.1"/>
    </source>
</evidence>
<dbReference type="GO" id="GO:0000287">
    <property type="term" value="F:magnesium ion binding"/>
    <property type="evidence" value="ECO:0007669"/>
    <property type="project" value="UniProtKB-UniRule"/>
</dbReference>
<protein>
    <recommendedName>
        <fullName evidence="10">Thiamine-phosphate synthase</fullName>
        <shortName evidence="10">TP synthase</shortName>
        <shortName evidence="10">TPS</shortName>
        <ecNumber evidence="10">2.5.1.3</ecNumber>
    </recommendedName>
    <alternativeName>
        <fullName evidence="10">Thiamine-phosphate pyrophosphorylase</fullName>
        <shortName evidence="10">TMP pyrophosphorylase</shortName>
        <shortName evidence="10">TMP-PPase</shortName>
    </alternativeName>
</protein>
<dbReference type="GO" id="GO:0009229">
    <property type="term" value="P:thiamine diphosphate biosynthetic process"/>
    <property type="evidence" value="ECO:0007669"/>
    <property type="project" value="UniProtKB-UniRule"/>
</dbReference>
<dbReference type="InterPro" id="IPR036206">
    <property type="entry name" value="ThiamineP_synth_sf"/>
</dbReference>
<evidence type="ECO:0000256" key="1">
    <source>
        <dbReference type="ARBA" id="ARBA00003814"/>
    </source>
</evidence>
<dbReference type="FunFam" id="3.20.20.70:FF:000096">
    <property type="entry name" value="Thiamine-phosphate synthase"/>
    <property type="match status" value="1"/>
</dbReference>
<dbReference type="GO" id="GO:0005737">
    <property type="term" value="C:cytoplasm"/>
    <property type="evidence" value="ECO:0007669"/>
    <property type="project" value="TreeGrafter"/>
</dbReference>
<dbReference type="PANTHER" id="PTHR20857:SF23">
    <property type="entry name" value="THIAMINE BIOSYNTHETIC BIFUNCTIONAL ENZYME"/>
    <property type="match status" value="1"/>
</dbReference>
<dbReference type="CDD" id="cd00564">
    <property type="entry name" value="TMP_TenI"/>
    <property type="match status" value="1"/>
</dbReference>
<dbReference type="InterPro" id="IPR034291">
    <property type="entry name" value="TMP_synthase"/>
</dbReference>
<accession>A0A098G2V4</accession>
<dbReference type="InterPro" id="IPR022998">
    <property type="entry name" value="ThiamineP_synth_TenI"/>
</dbReference>
<evidence type="ECO:0000313" key="16">
    <source>
        <dbReference type="Proteomes" id="UP000032430"/>
    </source>
</evidence>
<evidence type="ECO:0000256" key="13">
    <source>
        <dbReference type="SAM" id="MobiDB-lite"/>
    </source>
</evidence>
<comment type="catalytic activity">
    <reaction evidence="9 10 11">
        <text>2-[(2R,5Z)-2-carboxy-4-methylthiazol-5(2H)-ylidene]ethyl phosphate + 4-amino-2-methyl-5-(diphosphooxymethyl)pyrimidine + 2 H(+) = thiamine phosphate + CO2 + diphosphate</text>
        <dbReference type="Rhea" id="RHEA:47844"/>
        <dbReference type="ChEBI" id="CHEBI:15378"/>
        <dbReference type="ChEBI" id="CHEBI:16526"/>
        <dbReference type="ChEBI" id="CHEBI:33019"/>
        <dbReference type="ChEBI" id="CHEBI:37575"/>
        <dbReference type="ChEBI" id="CHEBI:57841"/>
        <dbReference type="ChEBI" id="CHEBI:62899"/>
        <dbReference type="EC" id="2.5.1.3"/>
    </reaction>
</comment>